<dbReference type="KEGG" id="ccac:CcaHIS019_0507850"/>
<keyword evidence="1" id="KW-0812">Transmembrane</keyword>
<feature type="transmembrane region" description="Helical" evidence="1">
    <location>
        <begin position="115"/>
        <end position="135"/>
    </location>
</feature>
<dbReference type="Proteomes" id="UP001233271">
    <property type="component" value="Chromosome 5"/>
</dbReference>
<dbReference type="GeneID" id="85497027"/>
<reference evidence="2" key="1">
    <citation type="journal article" date="2023" name="BMC Genomics">
        <title>Chromosome-level genome assemblies of Cutaneotrichosporon spp. (Trichosporonales, Basidiomycota) reveal imbalanced evolution between nucleotide sequences and chromosome synteny.</title>
        <authorList>
            <person name="Kobayashi Y."/>
            <person name="Kayamori A."/>
            <person name="Aoki K."/>
            <person name="Shiwa Y."/>
            <person name="Matsutani M."/>
            <person name="Fujita N."/>
            <person name="Sugita T."/>
            <person name="Iwasaki W."/>
            <person name="Tanaka N."/>
            <person name="Takashima M."/>
        </authorList>
    </citation>
    <scope>NUCLEOTIDE SEQUENCE</scope>
    <source>
        <strain evidence="2">HIS019</strain>
    </source>
</reference>
<evidence type="ECO:0000256" key="1">
    <source>
        <dbReference type="SAM" id="Phobius"/>
    </source>
</evidence>
<feature type="transmembrane region" description="Helical" evidence="1">
    <location>
        <begin position="199"/>
        <end position="222"/>
    </location>
</feature>
<dbReference type="AlphaFoldDB" id="A0AA48L751"/>
<proteinExistence type="predicted"/>
<keyword evidence="1" id="KW-0472">Membrane</keyword>
<gene>
    <name evidence="2" type="ORF">CcaverHIS019_0507850</name>
</gene>
<keyword evidence="1" id="KW-1133">Transmembrane helix</keyword>
<evidence type="ECO:0000313" key="3">
    <source>
        <dbReference type="Proteomes" id="UP001233271"/>
    </source>
</evidence>
<sequence>MPSSSALFYGGLAVASAAVIHGYATRLPGFTDATELLSTEACFTQPFARHLPLPPALDQAACALASAFRSVQGPGQVLAHILGALLVPATTVMVYESLRPVHSLTGVGTFARQASIFMLIAQVLGGACYAAFFLAASLSTTAGGRVAHNLAMKEPKPGKALLRYALPPAPKVWAVLIAVLGYIVPSLPLIGGWGYTSTAIWQIFPLFVLLLAAVSPPVISSLFPWTRTDGSRAFAIVALTVIGVIPSVVAHIQFLFSSPLDAFLLRSQPDPKSLGYAMHVLLLADLVVIAGANASYVLTADGGSGPDIRGRFLLFGLLTLVIGPGGALALMWGYREICLSFAYERISQGDAVRIEEDTSAIEK</sequence>
<accession>A0AA48L751</accession>
<dbReference type="EMBL" id="AP028216">
    <property type="protein sequence ID" value="BEI93157.1"/>
    <property type="molecule type" value="Genomic_DNA"/>
</dbReference>
<feature type="transmembrane region" description="Helical" evidence="1">
    <location>
        <begin position="276"/>
        <end position="300"/>
    </location>
</feature>
<protein>
    <submittedName>
        <fullName evidence="2">Uncharacterized protein</fullName>
    </submittedName>
</protein>
<name>A0AA48L751_9TREE</name>
<feature type="transmembrane region" description="Helical" evidence="1">
    <location>
        <begin position="312"/>
        <end position="334"/>
    </location>
</feature>
<organism evidence="2 3">
    <name type="scientific">Cutaneotrichosporon cavernicola</name>
    <dbReference type="NCBI Taxonomy" id="279322"/>
    <lineage>
        <taxon>Eukaryota</taxon>
        <taxon>Fungi</taxon>
        <taxon>Dikarya</taxon>
        <taxon>Basidiomycota</taxon>
        <taxon>Agaricomycotina</taxon>
        <taxon>Tremellomycetes</taxon>
        <taxon>Trichosporonales</taxon>
        <taxon>Trichosporonaceae</taxon>
        <taxon>Cutaneotrichosporon</taxon>
    </lineage>
</organism>
<dbReference type="RefSeq" id="XP_060458422.1">
    <property type="nucleotide sequence ID" value="XM_060601982.1"/>
</dbReference>
<keyword evidence="3" id="KW-1185">Reference proteome</keyword>
<evidence type="ECO:0000313" key="2">
    <source>
        <dbReference type="EMBL" id="BEI93157.1"/>
    </source>
</evidence>
<feature type="transmembrane region" description="Helical" evidence="1">
    <location>
        <begin position="6"/>
        <end position="24"/>
    </location>
</feature>
<feature type="transmembrane region" description="Helical" evidence="1">
    <location>
        <begin position="172"/>
        <end position="193"/>
    </location>
</feature>
<feature type="transmembrane region" description="Helical" evidence="1">
    <location>
        <begin position="234"/>
        <end position="256"/>
    </location>
</feature>
<feature type="transmembrane region" description="Helical" evidence="1">
    <location>
        <begin position="77"/>
        <end position="95"/>
    </location>
</feature>